<dbReference type="AlphaFoldDB" id="X1B836"/>
<comment type="caution">
    <text evidence="1">The sequence shown here is derived from an EMBL/GenBank/DDBJ whole genome shotgun (WGS) entry which is preliminary data.</text>
</comment>
<protein>
    <submittedName>
        <fullName evidence="1">Uncharacterized protein</fullName>
    </submittedName>
</protein>
<reference evidence="1" key="1">
    <citation type="journal article" date="2014" name="Front. Microbiol.">
        <title>High frequency of phylogenetically diverse reductive dehalogenase-homologous genes in deep subseafloor sedimentary metagenomes.</title>
        <authorList>
            <person name="Kawai M."/>
            <person name="Futagami T."/>
            <person name="Toyoda A."/>
            <person name="Takaki Y."/>
            <person name="Nishi S."/>
            <person name="Hori S."/>
            <person name="Arai W."/>
            <person name="Tsubouchi T."/>
            <person name="Morono Y."/>
            <person name="Uchiyama I."/>
            <person name="Ito T."/>
            <person name="Fujiyama A."/>
            <person name="Inagaki F."/>
            <person name="Takami H."/>
        </authorList>
    </citation>
    <scope>NUCLEOTIDE SEQUENCE</scope>
    <source>
        <strain evidence="1">Expedition CK06-06</strain>
    </source>
</reference>
<organism evidence="1">
    <name type="scientific">marine sediment metagenome</name>
    <dbReference type="NCBI Taxonomy" id="412755"/>
    <lineage>
        <taxon>unclassified sequences</taxon>
        <taxon>metagenomes</taxon>
        <taxon>ecological metagenomes</taxon>
    </lineage>
</organism>
<sequence>MVTGVAFTEWFDDAVGSFVDGNREFLQRIFTGGCVGDADIIAVADRESVELDGWKFLRDFFIGISDGKHAFKDSTVRFGFADIVCGGCSTAALQSDGCCIAVGALVEAAGEQADIDFFTNKRATQGAVEVAVHHREECVAADGKRHGFPLHFVVGIFIRISNVYDIAGADGESVGERGSRHRLGGLGGEAASGRIAEDQWNGEDEPTLFQWCGIGGGKRVRS</sequence>
<name>X1B836_9ZZZZ</name>
<proteinExistence type="predicted"/>
<gene>
    <name evidence="1" type="ORF">S01H4_15270</name>
</gene>
<accession>X1B836</accession>
<evidence type="ECO:0000313" key="1">
    <source>
        <dbReference type="EMBL" id="GAG68146.1"/>
    </source>
</evidence>
<dbReference type="EMBL" id="BART01006694">
    <property type="protein sequence ID" value="GAG68146.1"/>
    <property type="molecule type" value="Genomic_DNA"/>
</dbReference>